<evidence type="ECO:0000313" key="3">
    <source>
        <dbReference type="EMBL" id="OWM89016.1"/>
    </source>
</evidence>
<dbReference type="Proteomes" id="UP000197138">
    <property type="component" value="Unassembled WGS sequence"/>
</dbReference>
<dbReference type="InterPro" id="IPR056647">
    <property type="entry name" value="DUF7745"/>
</dbReference>
<proteinExistence type="predicted"/>
<feature type="compositionally biased region" description="Polar residues" evidence="1">
    <location>
        <begin position="130"/>
        <end position="143"/>
    </location>
</feature>
<evidence type="ECO:0000259" key="2">
    <source>
        <dbReference type="Pfam" id="PF24924"/>
    </source>
</evidence>
<sequence>MERPAPGLRLEAITPLRQEIMRIWRTFRPVDRAFIQGIIGDVVMLIETPVDWIFLRTAAEFWDPRHAVFNFQGTELAPTIEDYTTLIQKPTPTTQGIFVPNPFAVIQSQLSTLSAPHFGSSASYTRIPDQSSGCYSSPGNQRQIGEHGVMNNERRAWSLRKAKESHRKNLQAKDPENSGAGTAALFITESLKHRKVPNMGL</sequence>
<dbReference type="AlphaFoldDB" id="A0A218XWJ1"/>
<organism evidence="3 4">
    <name type="scientific">Punica granatum</name>
    <name type="common">Pomegranate</name>
    <dbReference type="NCBI Taxonomy" id="22663"/>
    <lineage>
        <taxon>Eukaryota</taxon>
        <taxon>Viridiplantae</taxon>
        <taxon>Streptophyta</taxon>
        <taxon>Embryophyta</taxon>
        <taxon>Tracheophyta</taxon>
        <taxon>Spermatophyta</taxon>
        <taxon>Magnoliopsida</taxon>
        <taxon>eudicotyledons</taxon>
        <taxon>Gunneridae</taxon>
        <taxon>Pentapetalae</taxon>
        <taxon>rosids</taxon>
        <taxon>malvids</taxon>
        <taxon>Myrtales</taxon>
        <taxon>Lythraceae</taxon>
        <taxon>Punica</taxon>
    </lineage>
</organism>
<comment type="caution">
    <text evidence="3">The sequence shown here is derived from an EMBL/GenBank/DDBJ whole genome shotgun (WGS) entry which is preliminary data.</text>
</comment>
<dbReference type="EMBL" id="MTKT01000733">
    <property type="protein sequence ID" value="OWM89016.1"/>
    <property type="molecule type" value="Genomic_DNA"/>
</dbReference>
<gene>
    <name evidence="3" type="ORF">CDL15_Pgr016400</name>
</gene>
<accession>A0A218XWJ1</accession>
<reference evidence="4" key="1">
    <citation type="journal article" date="2017" name="Plant J.">
        <title>The pomegranate (Punica granatum L.) genome and the genomics of punicalagin biosynthesis.</title>
        <authorList>
            <person name="Qin G."/>
            <person name="Xu C."/>
            <person name="Ming R."/>
            <person name="Tang H."/>
            <person name="Guyot R."/>
            <person name="Kramer E.M."/>
            <person name="Hu Y."/>
            <person name="Yi X."/>
            <person name="Qi Y."/>
            <person name="Xu X."/>
            <person name="Gao Z."/>
            <person name="Pan H."/>
            <person name="Jian J."/>
            <person name="Tian Y."/>
            <person name="Yue Z."/>
            <person name="Xu Y."/>
        </authorList>
    </citation>
    <scope>NUCLEOTIDE SEQUENCE [LARGE SCALE GENOMIC DNA]</scope>
    <source>
        <strain evidence="4">cv. Dabenzi</strain>
    </source>
</reference>
<dbReference type="Pfam" id="PF24924">
    <property type="entry name" value="DUF7745"/>
    <property type="match status" value="1"/>
</dbReference>
<feature type="domain" description="DUF7745" evidence="2">
    <location>
        <begin position="39"/>
        <end position="91"/>
    </location>
</feature>
<feature type="compositionally biased region" description="Basic residues" evidence="1">
    <location>
        <begin position="157"/>
        <end position="170"/>
    </location>
</feature>
<evidence type="ECO:0000313" key="4">
    <source>
        <dbReference type="Proteomes" id="UP000197138"/>
    </source>
</evidence>
<evidence type="ECO:0000256" key="1">
    <source>
        <dbReference type="SAM" id="MobiDB-lite"/>
    </source>
</evidence>
<protein>
    <recommendedName>
        <fullName evidence="2">DUF7745 domain-containing protein</fullName>
    </recommendedName>
</protein>
<feature type="region of interest" description="Disordered" evidence="1">
    <location>
        <begin position="130"/>
        <end position="181"/>
    </location>
</feature>
<name>A0A218XWJ1_PUNGR</name>